<accession>A0A2K3NGQ3</accession>
<dbReference type="AlphaFoldDB" id="A0A2K3NGQ3"/>
<comment type="caution">
    <text evidence="2">The sequence shown here is derived from an EMBL/GenBank/DDBJ whole genome shotgun (WGS) entry which is preliminary data.</text>
</comment>
<sequence>MDVARLMIRTSCQVVVDEFIDVKINGEVFHLRVIEDLYGPMRIMTTQKQGQQGRSMDNDSSEDERRLMAVVDEPERESEGENLLALNSNVNVHNIPINANKVVNTFL</sequence>
<organism evidence="2 3">
    <name type="scientific">Trifolium pratense</name>
    <name type="common">Red clover</name>
    <dbReference type="NCBI Taxonomy" id="57577"/>
    <lineage>
        <taxon>Eukaryota</taxon>
        <taxon>Viridiplantae</taxon>
        <taxon>Streptophyta</taxon>
        <taxon>Embryophyta</taxon>
        <taxon>Tracheophyta</taxon>
        <taxon>Spermatophyta</taxon>
        <taxon>Magnoliopsida</taxon>
        <taxon>eudicotyledons</taxon>
        <taxon>Gunneridae</taxon>
        <taxon>Pentapetalae</taxon>
        <taxon>rosids</taxon>
        <taxon>fabids</taxon>
        <taxon>Fabales</taxon>
        <taxon>Fabaceae</taxon>
        <taxon>Papilionoideae</taxon>
        <taxon>50 kb inversion clade</taxon>
        <taxon>NPAAA clade</taxon>
        <taxon>Hologalegina</taxon>
        <taxon>IRL clade</taxon>
        <taxon>Trifolieae</taxon>
        <taxon>Trifolium</taxon>
    </lineage>
</organism>
<gene>
    <name evidence="2" type="ORF">L195_g025508</name>
</gene>
<proteinExistence type="predicted"/>
<name>A0A2K3NGQ3_TRIPR</name>
<protein>
    <submittedName>
        <fullName evidence="2">Uncharacterized protein</fullName>
    </submittedName>
</protein>
<dbReference type="EMBL" id="ASHM01021049">
    <property type="protein sequence ID" value="PNY02203.1"/>
    <property type="molecule type" value="Genomic_DNA"/>
</dbReference>
<evidence type="ECO:0000313" key="3">
    <source>
        <dbReference type="Proteomes" id="UP000236291"/>
    </source>
</evidence>
<feature type="compositionally biased region" description="Polar residues" evidence="1">
    <location>
        <begin position="45"/>
        <end position="55"/>
    </location>
</feature>
<reference evidence="2 3" key="1">
    <citation type="journal article" date="2014" name="Am. J. Bot.">
        <title>Genome assembly and annotation for red clover (Trifolium pratense; Fabaceae).</title>
        <authorList>
            <person name="Istvanek J."/>
            <person name="Jaros M."/>
            <person name="Krenek A."/>
            <person name="Repkova J."/>
        </authorList>
    </citation>
    <scope>NUCLEOTIDE SEQUENCE [LARGE SCALE GENOMIC DNA]</scope>
    <source>
        <strain evidence="3">cv. Tatra</strain>
        <tissue evidence="2">Young leaves</tissue>
    </source>
</reference>
<evidence type="ECO:0000313" key="2">
    <source>
        <dbReference type="EMBL" id="PNY02203.1"/>
    </source>
</evidence>
<reference evidence="2 3" key="2">
    <citation type="journal article" date="2017" name="Front. Plant Sci.">
        <title>Gene Classification and Mining of Molecular Markers Useful in Red Clover (Trifolium pratense) Breeding.</title>
        <authorList>
            <person name="Istvanek J."/>
            <person name="Dluhosova J."/>
            <person name="Dluhos P."/>
            <person name="Patkova L."/>
            <person name="Nedelnik J."/>
            <person name="Repkova J."/>
        </authorList>
    </citation>
    <scope>NUCLEOTIDE SEQUENCE [LARGE SCALE GENOMIC DNA]</scope>
    <source>
        <strain evidence="3">cv. Tatra</strain>
        <tissue evidence="2">Young leaves</tissue>
    </source>
</reference>
<feature type="region of interest" description="Disordered" evidence="1">
    <location>
        <begin position="45"/>
        <end position="66"/>
    </location>
</feature>
<dbReference type="Proteomes" id="UP000236291">
    <property type="component" value="Unassembled WGS sequence"/>
</dbReference>
<evidence type="ECO:0000256" key="1">
    <source>
        <dbReference type="SAM" id="MobiDB-lite"/>
    </source>
</evidence>